<reference evidence="2 3" key="1">
    <citation type="submission" date="2015-05" db="EMBL/GenBank/DDBJ databases">
        <title>Genome assembly of Archangium gephyra DSM 2261.</title>
        <authorList>
            <person name="Sharma G."/>
            <person name="Subramanian S."/>
        </authorList>
    </citation>
    <scope>NUCLEOTIDE SEQUENCE [LARGE SCALE GENOMIC DNA]</scope>
    <source>
        <strain evidence="2 3">DSM 2261</strain>
    </source>
</reference>
<dbReference type="AlphaFoldDB" id="A0AAC8TDZ6"/>
<organism evidence="2 3">
    <name type="scientific">Archangium gephyra</name>
    <dbReference type="NCBI Taxonomy" id="48"/>
    <lineage>
        <taxon>Bacteria</taxon>
        <taxon>Pseudomonadati</taxon>
        <taxon>Myxococcota</taxon>
        <taxon>Myxococcia</taxon>
        <taxon>Myxococcales</taxon>
        <taxon>Cystobacterineae</taxon>
        <taxon>Archangiaceae</taxon>
        <taxon>Archangium</taxon>
    </lineage>
</organism>
<dbReference type="EMBL" id="CP011509">
    <property type="protein sequence ID" value="AKJ01066.1"/>
    <property type="molecule type" value="Genomic_DNA"/>
</dbReference>
<evidence type="ECO:0000256" key="1">
    <source>
        <dbReference type="SAM" id="MobiDB-lite"/>
    </source>
</evidence>
<evidence type="ECO:0000313" key="2">
    <source>
        <dbReference type="EMBL" id="AKJ01066.1"/>
    </source>
</evidence>
<dbReference type="KEGG" id="age:AA314_02692"/>
<dbReference type="Proteomes" id="UP000035579">
    <property type="component" value="Chromosome"/>
</dbReference>
<accession>A0AAC8TDZ6</accession>
<sequence length="41" mass="4645">MLSRHVCHPPSREGDLAPQQVPFRAQPLDFTVREHMLPPGP</sequence>
<feature type="region of interest" description="Disordered" evidence="1">
    <location>
        <begin position="1"/>
        <end position="22"/>
    </location>
</feature>
<gene>
    <name evidence="2" type="ORF">AA314_02692</name>
</gene>
<proteinExistence type="predicted"/>
<name>A0AAC8TDZ6_9BACT</name>
<protein>
    <submittedName>
        <fullName evidence="2">Uncharacterized protein</fullName>
    </submittedName>
</protein>
<evidence type="ECO:0000313" key="3">
    <source>
        <dbReference type="Proteomes" id="UP000035579"/>
    </source>
</evidence>